<protein>
    <recommendedName>
        <fullName evidence="1">Immunity MXAN-0049 protein domain-containing protein</fullName>
    </recommendedName>
</protein>
<dbReference type="InterPro" id="IPR012433">
    <property type="entry name" value="Imm11"/>
</dbReference>
<dbReference type="Proteomes" id="UP001161405">
    <property type="component" value="Unassembled WGS sequence"/>
</dbReference>
<reference evidence="2" key="1">
    <citation type="journal article" date="2014" name="Int. J. Syst. Evol. Microbiol.">
        <title>Complete genome of a new Firmicutes species belonging to the dominant human colonic microbiota ('Ruminococcus bicirculans') reveals two chromosomes and a selective capacity to utilize plant glucans.</title>
        <authorList>
            <consortium name="NISC Comparative Sequencing Program"/>
            <person name="Wegmann U."/>
            <person name="Louis P."/>
            <person name="Goesmann A."/>
            <person name="Henrissat B."/>
            <person name="Duncan S.H."/>
            <person name="Flint H.J."/>
        </authorList>
    </citation>
    <scope>NUCLEOTIDE SEQUENCE</scope>
    <source>
        <strain evidence="2">NBRC 107169</strain>
    </source>
</reference>
<dbReference type="Pfam" id="PF07791">
    <property type="entry name" value="Imm11"/>
    <property type="match status" value="1"/>
</dbReference>
<sequence>MSEETVWVNNFPSDSTVTTYLRGNHAFNGSDSAAAKTSLKALEAHERGGGGAPDEWFPTEAYGIYPDKKVKRVSWDLFSMDGFMTFSKKAKEAVEHLDFGGGKFLPLPIFENDRITPVPGEYFILNYKGHKEAVLPEQSKHIEQIYPPKDIWGLQDWLLEDGDVAVSRAALDGPHVWTDAPRLHSAIFFSDQFVKAIRKAKVKTRVNFWSCRVI</sequence>
<accession>A0ABQ5USQ1</accession>
<organism evidence="2 3">
    <name type="scientific">Maritalea porphyrae</name>
    <dbReference type="NCBI Taxonomy" id="880732"/>
    <lineage>
        <taxon>Bacteria</taxon>
        <taxon>Pseudomonadati</taxon>
        <taxon>Pseudomonadota</taxon>
        <taxon>Alphaproteobacteria</taxon>
        <taxon>Hyphomicrobiales</taxon>
        <taxon>Devosiaceae</taxon>
        <taxon>Maritalea</taxon>
    </lineage>
</organism>
<proteinExistence type="predicted"/>
<feature type="domain" description="Immunity MXAN-0049 protein" evidence="1">
    <location>
        <begin position="64"/>
        <end position="203"/>
    </location>
</feature>
<gene>
    <name evidence="2" type="ORF">GCM10007879_23850</name>
</gene>
<dbReference type="EMBL" id="BSNI01000002">
    <property type="protein sequence ID" value="GLQ18136.1"/>
    <property type="molecule type" value="Genomic_DNA"/>
</dbReference>
<name>A0ABQ5USQ1_9HYPH</name>
<comment type="caution">
    <text evidence="2">The sequence shown here is derived from an EMBL/GenBank/DDBJ whole genome shotgun (WGS) entry which is preliminary data.</text>
</comment>
<keyword evidence="3" id="KW-1185">Reference proteome</keyword>
<evidence type="ECO:0000259" key="1">
    <source>
        <dbReference type="Pfam" id="PF07791"/>
    </source>
</evidence>
<evidence type="ECO:0000313" key="2">
    <source>
        <dbReference type="EMBL" id="GLQ18136.1"/>
    </source>
</evidence>
<evidence type="ECO:0000313" key="3">
    <source>
        <dbReference type="Proteomes" id="UP001161405"/>
    </source>
</evidence>
<reference evidence="2" key="2">
    <citation type="submission" date="2023-01" db="EMBL/GenBank/DDBJ databases">
        <title>Draft genome sequence of Maritalea porphyrae strain NBRC 107169.</title>
        <authorList>
            <person name="Sun Q."/>
            <person name="Mori K."/>
        </authorList>
    </citation>
    <scope>NUCLEOTIDE SEQUENCE</scope>
    <source>
        <strain evidence="2">NBRC 107169</strain>
    </source>
</reference>